<proteinExistence type="predicted"/>
<feature type="compositionally biased region" description="Polar residues" evidence="1">
    <location>
        <begin position="19"/>
        <end position="33"/>
    </location>
</feature>
<accession>A0AAE2CT83</accession>
<feature type="region of interest" description="Disordered" evidence="1">
    <location>
        <begin position="16"/>
        <end position="49"/>
    </location>
</feature>
<organism evidence="2 3">
    <name type="scientific">Sesamum alatum</name>
    <dbReference type="NCBI Taxonomy" id="300844"/>
    <lineage>
        <taxon>Eukaryota</taxon>
        <taxon>Viridiplantae</taxon>
        <taxon>Streptophyta</taxon>
        <taxon>Embryophyta</taxon>
        <taxon>Tracheophyta</taxon>
        <taxon>Spermatophyta</taxon>
        <taxon>Magnoliopsida</taxon>
        <taxon>eudicotyledons</taxon>
        <taxon>Gunneridae</taxon>
        <taxon>Pentapetalae</taxon>
        <taxon>asterids</taxon>
        <taxon>lamiids</taxon>
        <taxon>Lamiales</taxon>
        <taxon>Pedaliaceae</taxon>
        <taxon>Sesamum</taxon>
    </lineage>
</organism>
<reference evidence="2" key="2">
    <citation type="journal article" date="2024" name="Plant">
        <title>Genomic evolution and insights into agronomic trait innovations of Sesamum species.</title>
        <authorList>
            <person name="Miao H."/>
            <person name="Wang L."/>
            <person name="Qu L."/>
            <person name="Liu H."/>
            <person name="Sun Y."/>
            <person name="Le M."/>
            <person name="Wang Q."/>
            <person name="Wei S."/>
            <person name="Zheng Y."/>
            <person name="Lin W."/>
            <person name="Duan Y."/>
            <person name="Cao H."/>
            <person name="Xiong S."/>
            <person name="Wang X."/>
            <person name="Wei L."/>
            <person name="Li C."/>
            <person name="Ma Q."/>
            <person name="Ju M."/>
            <person name="Zhao R."/>
            <person name="Li G."/>
            <person name="Mu C."/>
            <person name="Tian Q."/>
            <person name="Mei H."/>
            <person name="Zhang T."/>
            <person name="Gao T."/>
            <person name="Zhang H."/>
        </authorList>
    </citation>
    <scope>NUCLEOTIDE SEQUENCE</scope>
    <source>
        <strain evidence="2">3651</strain>
    </source>
</reference>
<name>A0AAE2CT83_9LAMI</name>
<dbReference type="EMBL" id="JACGWO010000002">
    <property type="protein sequence ID" value="KAK4433638.1"/>
    <property type="molecule type" value="Genomic_DNA"/>
</dbReference>
<evidence type="ECO:0000256" key="1">
    <source>
        <dbReference type="SAM" id="MobiDB-lite"/>
    </source>
</evidence>
<reference evidence="2" key="1">
    <citation type="submission" date="2020-06" db="EMBL/GenBank/DDBJ databases">
        <authorList>
            <person name="Li T."/>
            <person name="Hu X."/>
            <person name="Zhang T."/>
            <person name="Song X."/>
            <person name="Zhang H."/>
            <person name="Dai N."/>
            <person name="Sheng W."/>
            <person name="Hou X."/>
            <person name="Wei L."/>
        </authorList>
    </citation>
    <scope>NUCLEOTIDE SEQUENCE</scope>
    <source>
        <strain evidence="2">3651</strain>
        <tissue evidence="2">Leaf</tissue>
    </source>
</reference>
<feature type="region of interest" description="Disordered" evidence="1">
    <location>
        <begin position="90"/>
        <end position="127"/>
    </location>
</feature>
<evidence type="ECO:0000313" key="3">
    <source>
        <dbReference type="Proteomes" id="UP001293254"/>
    </source>
</evidence>
<protein>
    <submittedName>
        <fullName evidence="2">NAC domain-containing protein 30</fullName>
    </submittedName>
</protein>
<gene>
    <name evidence="2" type="ORF">Salat_0526500</name>
</gene>
<sequence length="189" mass="21568">MQQEEGWVVCRAFKKPSPSHKQSGFESWNNTCYDRSESSRYRPPSYPSIRRPSTIIHNFDLLNNHGTTSNLMNQSHSAYEHQMLELPKLDSPSISTSFTTNDNNFEQSGVADNDQIQDSTDQDDKSNKFGNELYSEWKSFDKLFESQVMGTSSSYAYPNMALVPHNDDGLLDGDQNHLNNLVLECFPDL</sequence>
<feature type="compositionally biased region" description="Polar residues" evidence="1">
    <location>
        <begin position="92"/>
        <end position="107"/>
    </location>
</feature>
<dbReference type="AlphaFoldDB" id="A0AAE2CT83"/>
<evidence type="ECO:0000313" key="2">
    <source>
        <dbReference type="EMBL" id="KAK4433638.1"/>
    </source>
</evidence>
<dbReference type="Proteomes" id="UP001293254">
    <property type="component" value="Unassembled WGS sequence"/>
</dbReference>
<comment type="caution">
    <text evidence="2">The sequence shown here is derived from an EMBL/GenBank/DDBJ whole genome shotgun (WGS) entry which is preliminary data.</text>
</comment>
<keyword evidence="3" id="KW-1185">Reference proteome</keyword>